<keyword evidence="4" id="KW-0408">Iron</keyword>
<sequence length="198" mass="22228">MDQAKTLDELLQRMVADYVSRNRAASLLKHMLDDAGVGLTPVIDHVTIRTLDIEQGAKPFVELGYVYDETISYDDWYAKVYRKAGYPALFVDQAYADDRGKTSIIPAWVRKFGDKVFHHVAVRVEDIESAVDRLKLKGVVFAGTIVGNRGDRLRQVFSAPETVDGQPFTVLELAERHRGYLGFLPPQADSLMKSTAPR</sequence>
<dbReference type="KEGG" id="nio:NITINOP_2691"/>
<evidence type="ECO:0000256" key="5">
    <source>
        <dbReference type="ARBA" id="ARBA00035013"/>
    </source>
</evidence>
<reference evidence="10" key="1">
    <citation type="submission" date="2015-09" db="EMBL/GenBank/DDBJ databases">
        <authorList>
            <person name="Daims H."/>
        </authorList>
    </citation>
    <scope>NUCLEOTIDE SEQUENCE [LARGE SCALE GENOMIC DNA]</scope>
</reference>
<evidence type="ECO:0000256" key="2">
    <source>
        <dbReference type="ARBA" id="ARBA00022964"/>
    </source>
</evidence>
<dbReference type="STRING" id="1715989.NITINOP_2691"/>
<dbReference type="AlphaFoldDB" id="A0A0S4KV38"/>
<keyword evidence="3" id="KW-0560">Oxidoreductase</keyword>
<name>A0A0S4KV38_9BACT</name>
<dbReference type="Gene3D" id="3.10.180.10">
    <property type="entry name" value="2,3-Dihydroxybiphenyl 1,2-Dioxygenase, domain 1"/>
    <property type="match status" value="1"/>
</dbReference>
<evidence type="ECO:0000256" key="6">
    <source>
        <dbReference type="ARBA" id="ARBA00035023"/>
    </source>
</evidence>
<dbReference type="EMBL" id="LN885086">
    <property type="protein sequence ID" value="CUQ67663.1"/>
    <property type="molecule type" value="Genomic_DNA"/>
</dbReference>
<evidence type="ECO:0000313" key="9">
    <source>
        <dbReference type="EMBL" id="CUQ67663.1"/>
    </source>
</evidence>
<dbReference type="InterPro" id="IPR009770">
    <property type="entry name" value="HGLS"/>
</dbReference>
<dbReference type="EC" id="1.13.11.93" evidence="6"/>
<organism evidence="9 10">
    <name type="scientific">Candidatus Nitrospira inopinata</name>
    <dbReference type="NCBI Taxonomy" id="1715989"/>
    <lineage>
        <taxon>Bacteria</taxon>
        <taxon>Pseudomonadati</taxon>
        <taxon>Nitrospirota</taxon>
        <taxon>Nitrospiria</taxon>
        <taxon>Nitrospirales</taxon>
        <taxon>Nitrospiraceae</taxon>
        <taxon>Nitrospira</taxon>
    </lineage>
</organism>
<keyword evidence="2" id="KW-0223">Dioxygenase</keyword>
<dbReference type="SUPFAM" id="SSF54593">
    <property type="entry name" value="Glyoxalase/Bleomycin resistance protein/Dihydroxybiphenyl dioxygenase"/>
    <property type="match status" value="1"/>
</dbReference>
<evidence type="ECO:0000256" key="1">
    <source>
        <dbReference type="ARBA" id="ARBA00001954"/>
    </source>
</evidence>
<dbReference type="Proteomes" id="UP000066284">
    <property type="component" value="Chromosome 1"/>
</dbReference>
<dbReference type="GO" id="GO:0051213">
    <property type="term" value="F:dioxygenase activity"/>
    <property type="evidence" value="ECO:0007669"/>
    <property type="project" value="UniProtKB-KW"/>
</dbReference>
<accession>A0A0S4KV38</accession>
<dbReference type="RefSeq" id="WP_231908668.1">
    <property type="nucleotide sequence ID" value="NZ_LN885086.1"/>
</dbReference>
<comment type="cofactor">
    <cofactor evidence="1">
        <name>Fe(2+)</name>
        <dbReference type="ChEBI" id="CHEBI:29033"/>
    </cofactor>
</comment>
<evidence type="ECO:0000259" key="8">
    <source>
        <dbReference type="PROSITE" id="PS51819"/>
    </source>
</evidence>
<evidence type="ECO:0000256" key="4">
    <source>
        <dbReference type="ARBA" id="ARBA00023004"/>
    </source>
</evidence>
<feature type="domain" description="VOC" evidence="8">
    <location>
        <begin position="42"/>
        <end position="173"/>
    </location>
</feature>
<dbReference type="PROSITE" id="PS51819">
    <property type="entry name" value="VOC"/>
    <property type="match status" value="1"/>
</dbReference>
<evidence type="ECO:0000256" key="7">
    <source>
        <dbReference type="ARBA" id="ARBA00035045"/>
    </source>
</evidence>
<evidence type="ECO:0000256" key="3">
    <source>
        <dbReference type="ARBA" id="ARBA00023002"/>
    </source>
</evidence>
<keyword evidence="10" id="KW-1185">Reference proteome</keyword>
<dbReference type="InterPro" id="IPR037523">
    <property type="entry name" value="VOC_core"/>
</dbReference>
<comment type="similarity">
    <text evidence="5">Belongs to the 2-oxoadipate dioxygenase/decarboxylase family.</text>
</comment>
<evidence type="ECO:0000313" key="10">
    <source>
        <dbReference type="Proteomes" id="UP000066284"/>
    </source>
</evidence>
<dbReference type="SMART" id="SM01150">
    <property type="entry name" value="DUF1338"/>
    <property type="match status" value="1"/>
</dbReference>
<proteinExistence type="inferred from homology"/>
<protein>
    <recommendedName>
        <fullName evidence="6">2-oxoadipate dioxygenase/decarboxylase</fullName>
        <ecNumber evidence="6">1.13.11.93</ecNumber>
    </recommendedName>
    <alternativeName>
        <fullName evidence="7">2-hydroxyglutarate synthase</fullName>
    </alternativeName>
</protein>
<dbReference type="InterPro" id="IPR029068">
    <property type="entry name" value="Glyas_Bleomycin-R_OHBP_Dase"/>
</dbReference>
<gene>
    <name evidence="9" type="ORF">NITINOP_2691</name>
</gene>